<dbReference type="InterPro" id="IPR002078">
    <property type="entry name" value="Sigma_54_int"/>
</dbReference>
<dbReference type="PRINTS" id="PR01590">
    <property type="entry name" value="HTHFIS"/>
</dbReference>
<organism evidence="7 8">
    <name type="scientific">Anaerosporomusa subterranea</name>
    <dbReference type="NCBI Taxonomy" id="1794912"/>
    <lineage>
        <taxon>Bacteria</taxon>
        <taxon>Bacillati</taxon>
        <taxon>Bacillota</taxon>
        <taxon>Negativicutes</taxon>
        <taxon>Acetonemataceae</taxon>
        <taxon>Anaerosporomusa</taxon>
    </lineage>
</organism>
<evidence type="ECO:0008006" key="9">
    <source>
        <dbReference type="Google" id="ProtNLM"/>
    </source>
</evidence>
<dbReference type="InterPro" id="IPR058031">
    <property type="entry name" value="AAA_lid_NorR"/>
</dbReference>
<evidence type="ECO:0000256" key="2">
    <source>
        <dbReference type="ARBA" id="ARBA00022840"/>
    </source>
</evidence>
<dbReference type="SMART" id="SM00382">
    <property type="entry name" value="AAA"/>
    <property type="match status" value="1"/>
</dbReference>
<feature type="domain" description="Sigma-54 factor interaction" evidence="5">
    <location>
        <begin position="332"/>
        <end position="562"/>
    </location>
</feature>
<dbReference type="InterPro" id="IPR025944">
    <property type="entry name" value="Sigma_54_int_dom_CS"/>
</dbReference>
<dbReference type="InterPro" id="IPR013767">
    <property type="entry name" value="PAS_fold"/>
</dbReference>
<evidence type="ECO:0000313" key="7">
    <source>
        <dbReference type="EMBL" id="KYZ76902.1"/>
    </source>
</evidence>
<dbReference type="PROSITE" id="PS50112">
    <property type="entry name" value="PAS"/>
    <property type="match status" value="1"/>
</dbReference>
<evidence type="ECO:0000259" key="5">
    <source>
        <dbReference type="PROSITE" id="PS50045"/>
    </source>
</evidence>
<dbReference type="OrthoDB" id="9803970at2"/>
<dbReference type="NCBIfam" id="TIGR00229">
    <property type="entry name" value="sensory_box"/>
    <property type="match status" value="1"/>
</dbReference>
<dbReference type="Pfam" id="PF00158">
    <property type="entry name" value="Sigma54_activat"/>
    <property type="match status" value="1"/>
</dbReference>
<dbReference type="Gene3D" id="3.40.50.10660">
    <property type="entry name" value="PrpR receptor domain-like"/>
    <property type="match status" value="1"/>
</dbReference>
<dbReference type="CDD" id="cd00130">
    <property type="entry name" value="PAS"/>
    <property type="match status" value="1"/>
</dbReference>
<dbReference type="EMBL" id="LSGP01000014">
    <property type="protein sequence ID" value="KYZ76902.1"/>
    <property type="molecule type" value="Genomic_DNA"/>
</dbReference>
<dbReference type="InterPro" id="IPR002197">
    <property type="entry name" value="HTH_Fis"/>
</dbReference>
<keyword evidence="1" id="KW-0547">Nucleotide-binding</keyword>
<dbReference type="InterPro" id="IPR035965">
    <property type="entry name" value="PAS-like_dom_sf"/>
</dbReference>
<dbReference type="Proteomes" id="UP000076268">
    <property type="component" value="Unassembled WGS sequence"/>
</dbReference>
<dbReference type="GO" id="GO:0000156">
    <property type="term" value="F:phosphorelay response regulator activity"/>
    <property type="evidence" value="ECO:0007669"/>
    <property type="project" value="InterPro"/>
</dbReference>
<dbReference type="AlphaFoldDB" id="A0A154BSF1"/>
<dbReference type="Gene3D" id="3.30.450.20">
    <property type="entry name" value="PAS domain"/>
    <property type="match status" value="1"/>
</dbReference>
<dbReference type="SUPFAM" id="SSF55785">
    <property type="entry name" value="PYP-like sensor domain (PAS domain)"/>
    <property type="match status" value="1"/>
</dbReference>
<protein>
    <recommendedName>
        <fullName evidence="9">Fis family transcriptional regulator</fullName>
    </recommendedName>
</protein>
<evidence type="ECO:0000256" key="1">
    <source>
        <dbReference type="ARBA" id="ARBA00022741"/>
    </source>
</evidence>
<keyword evidence="2" id="KW-0067">ATP-binding</keyword>
<dbReference type="GO" id="GO:0005524">
    <property type="term" value="F:ATP binding"/>
    <property type="evidence" value="ECO:0007669"/>
    <property type="project" value="UniProtKB-KW"/>
</dbReference>
<dbReference type="InterPro" id="IPR010524">
    <property type="entry name" value="Sig_transdc_resp-reg_PrpR_N"/>
</dbReference>
<dbReference type="Pfam" id="PF00989">
    <property type="entry name" value="PAS"/>
    <property type="match status" value="1"/>
</dbReference>
<accession>A0A154BSF1</accession>
<dbReference type="PANTHER" id="PTHR32071">
    <property type="entry name" value="TRANSCRIPTIONAL REGULATORY PROTEIN"/>
    <property type="match status" value="1"/>
</dbReference>
<dbReference type="SUPFAM" id="SSF46689">
    <property type="entry name" value="Homeodomain-like"/>
    <property type="match status" value="1"/>
</dbReference>
<dbReference type="CDD" id="cd00009">
    <property type="entry name" value="AAA"/>
    <property type="match status" value="1"/>
</dbReference>
<dbReference type="Pfam" id="PF02954">
    <property type="entry name" value="HTH_8"/>
    <property type="match status" value="1"/>
</dbReference>
<dbReference type="InterPro" id="IPR027417">
    <property type="entry name" value="P-loop_NTPase"/>
</dbReference>
<dbReference type="Gene3D" id="1.10.10.60">
    <property type="entry name" value="Homeodomain-like"/>
    <property type="match status" value="1"/>
</dbReference>
<gene>
    <name evidence="7" type="ORF">AXX12_18320</name>
</gene>
<comment type="caution">
    <text evidence="7">The sequence shown here is derived from an EMBL/GenBank/DDBJ whole genome shotgun (WGS) entry which is preliminary data.</text>
</comment>
<feature type="domain" description="PAS" evidence="6">
    <location>
        <begin position="203"/>
        <end position="254"/>
    </location>
</feature>
<dbReference type="SUPFAM" id="SSF52540">
    <property type="entry name" value="P-loop containing nucleoside triphosphate hydrolases"/>
    <property type="match status" value="1"/>
</dbReference>
<dbReference type="PROSITE" id="PS50045">
    <property type="entry name" value="SIGMA54_INTERACT_4"/>
    <property type="match status" value="1"/>
</dbReference>
<dbReference type="InterPro" id="IPR009057">
    <property type="entry name" value="Homeodomain-like_sf"/>
</dbReference>
<dbReference type="Gene3D" id="3.40.50.2300">
    <property type="match status" value="1"/>
</dbReference>
<dbReference type="InterPro" id="IPR000014">
    <property type="entry name" value="PAS"/>
</dbReference>
<dbReference type="FunFam" id="3.40.50.300:FF:000006">
    <property type="entry name" value="DNA-binding transcriptional regulator NtrC"/>
    <property type="match status" value="1"/>
</dbReference>
<dbReference type="PROSITE" id="PS00688">
    <property type="entry name" value="SIGMA54_INTERACT_3"/>
    <property type="match status" value="1"/>
</dbReference>
<evidence type="ECO:0000259" key="6">
    <source>
        <dbReference type="PROSITE" id="PS50112"/>
    </source>
</evidence>
<dbReference type="GO" id="GO:0043565">
    <property type="term" value="F:sequence-specific DNA binding"/>
    <property type="evidence" value="ECO:0007669"/>
    <property type="project" value="InterPro"/>
</dbReference>
<keyword evidence="3" id="KW-0805">Transcription regulation</keyword>
<reference evidence="7 8" key="1">
    <citation type="submission" date="2016-02" db="EMBL/GenBank/DDBJ databases">
        <title>Anaerosporomusa subterraneum gen. nov., sp. nov., a spore-forming obligate anaerobe isolated from saprolite.</title>
        <authorList>
            <person name="Choi J.K."/>
            <person name="Shah M."/>
            <person name="Yee N."/>
        </authorList>
    </citation>
    <scope>NUCLEOTIDE SEQUENCE [LARGE SCALE GENOMIC DNA]</scope>
    <source>
        <strain evidence="7 8">RU4</strain>
    </source>
</reference>
<keyword evidence="4" id="KW-0804">Transcription</keyword>
<dbReference type="Gene3D" id="1.10.8.60">
    <property type="match status" value="1"/>
</dbReference>
<evidence type="ECO:0000256" key="4">
    <source>
        <dbReference type="ARBA" id="ARBA00023163"/>
    </source>
</evidence>
<dbReference type="GO" id="GO:0006355">
    <property type="term" value="P:regulation of DNA-templated transcription"/>
    <property type="evidence" value="ECO:0007669"/>
    <property type="project" value="InterPro"/>
</dbReference>
<evidence type="ECO:0000256" key="3">
    <source>
        <dbReference type="ARBA" id="ARBA00023015"/>
    </source>
</evidence>
<proteinExistence type="predicted"/>
<dbReference type="InterPro" id="IPR003593">
    <property type="entry name" value="AAA+_ATPase"/>
</dbReference>
<dbReference type="STRING" id="1794912.AXX12_18320"/>
<name>A0A154BSF1_ANASB</name>
<dbReference type="PANTHER" id="PTHR32071:SF57">
    <property type="entry name" value="C4-DICARBOXYLATE TRANSPORT TRANSCRIPTIONAL REGULATORY PROTEIN DCTD"/>
    <property type="match status" value="1"/>
</dbReference>
<keyword evidence="8" id="KW-1185">Reference proteome</keyword>
<evidence type="ECO:0000313" key="8">
    <source>
        <dbReference type="Proteomes" id="UP000076268"/>
    </source>
</evidence>
<dbReference type="SUPFAM" id="SSF159800">
    <property type="entry name" value="PrpR receptor domain-like"/>
    <property type="match status" value="1"/>
</dbReference>
<dbReference type="Gene3D" id="3.40.50.300">
    <property type="entry name" value="P-loop containing nucleotide triphosphate hydrolases"/>
    <property type="match status" value="1"/>
</dbReference>
<dbReference type="SMART" id="SM00091">
    <property type="entry name" value="PAS"/>
    <property type="match status" value="1"/>
</dbReference>
<dbReference type="Pfam" id="PF06506">
    <property type="entry name" value="PrpR_N"/>
    <property type="match status" value="1"/>
</dbReference>
<dbReference type="Pfam" id="PF25601">
    <property type="entry name" value="AAA_lid_14"/>
    <property type="match status" value="1"/>
</dbReference>
<sequence length="635" mass="70829">MRGITVETKICLIAPYDEIEILARQVIREMHADIKVYRCPIQEGVSLAKKLKVQGVQVIISRGGTAAAIRSQVDIPLVEIKITGYDVMRAIGPYRNSTETVGIIGFENVVRGCRVICDFWNIPTREFMINGAQSDIDWEDVRDSAQKLIDTNKINLVIGDNVVKRLGLKTSSVQMISSGEESIVQAVLEAQNILAAQDEEKKHTERFRTILNSIHDGVVAVDETGLIDVINPVAKQIFKIKDEQLIGRPIKEILPNTRMDAVLKSGVEETGQLQQCPGGYILTNRIPILIDQVVKGVVATFQEVTRIQDDEQKIRQSLYAKGLIAKYRFSDIICNNDRMKRLIELAKEYSKTNATVLIQGDNGTGKEMFAQSIHVNSARANGPFVAINCSAIPPQLLESELFGYAEGAFTGAKKGGKPGLFELAHRGTIFLDEIGDMNKELQTSLLRVLEERKVMRLGSDTMTPIDVRIIAATNVNLKKQIALGAFRMDLFYRLNVLNLPIPPLRERKDDIPLLVACLITELSRQYNWNHEAFPDAVIPFLLSHDWPGNIRELKNVLERIVLSMQAGQEPVSEVEMIMAEACSCEEPKAEKVFFSGTMHEIKRKAVAVVMQEVGYNKSKAAKILGINRATIENLL</sequence>